<evidence type="ECO:0000313" key="2">
    <source>
        <dbReference type="EMBL" id="SYW83255.1"/>
    </source>
</evidence>
<feature type="compositionally biased region" description="Polar residues" evidence="1">
    <location>
        <begin position="254"/>
        <end position="263"/>
    </location>
</feature>
<keyword evidence="3" id="KW-1185">Reference proteome</keyword>
<sequence length="647" mass="70298">MLEGQPHVRFDNGQTSFGNQANTSESNSAESLGRETPSTPPHVSLDPVIISGASEFSNFFRWIQQAEGRARSSSVLSSSNAGTTGINAGTSPADHEDYLAAFQRKATIRLPRSSVQASTGQVFEPPATSSDLTPASALSHSIPDGGTASLGAPQGSSSSAGHADAPAGGRVSFCDADYYPADHPPRRSFEMRDETTGLSSSPQPPSELISSPVHPATDLSDCVPTHASLEAHGSPRRPLSTLSHSSPAPAEFDPNTNASTTSQPAPPLVPRLMELADEEWNGYGELLDLYEDDRLPGYQVWKRGSSSSSAMAVRIPRQMVGWKAVLMDAIGFDAAAFNAAESVKQARRASKVLGKQGWEVRQEGMKNSYDFRRGSGILATMHAGHRLFKHDWHIMVKDGSRYVWRMNKQALALYREDSDVKVAEFRKALPRSSTRSDPVGSGMGYMPDADKRIGTFKYEAATVPAGIFDINLALISLMAVFGARGGHQKVSAAFEPSSDPLRRVLEQQRQETRDREEVMLAMPRPGFARDTESVLSDTTDEDGGEEEVESELVARCVTSRMQVQSGPPAPYPAPDMLPPGSQVGHDDYARPRNTANRQDAGRKRFSSFFGRGTTPADGQFDRGPKTDSEKIVRQYRTQSMFFGRSRR</sequence>
<dbReference type="Proteomes" id="UP000658997">
    <property type="component" value="Unassembled WGS sequence"/>
</dbReference>
<feature type="compositionally biased region" description="Polar residues" evidence="1">
    <location>
        <begin position="80"/>
        <end position="90"/>
    </location>
</feature>
<gene>
    <name evidence="2" type="ORF">UBRO2_05146</name>
</gene>
<organism evidence="2 3">
    <name type="scientific">Ustilago bromivora</name>
    <dbReference type="NCBI Taxonomy" id="307758"/>
    <lineage>
        <taxon>Eukaryota</taxon>
        <taxon>Fungi</taxon>
        <taxon>Dikarya</taxon>
        <taxon>Basidiomycota</taxon>
        <taxon>Ustilaginomycotina</taxon>
        <taxon>Ustilaginomycetes</taxon>
        <taxon>Ustilaginales</taxon>
        <taxon>Ustilaginaceae</taxon>
        <taxon>Ustilago</taxon>
    </lineage>
</organism>
<feature type="compositionally biased region" description="Basic and acidic residues" evidence="1">
    <location>
        <begin position="619"/>
        <end position="632"/>
    </location>
</feature>
<feature type="region of interest" description="Disordered" evidence="1">
    <location>
        <begin position="73"/>
        <end position="93"/>
    </location>
</feature>
<reference evidence="2" key="1">
    <citation type="submission" date="2018-08" db="EMBL/GenBank/DDBJ databases">
        <authorList>
            <person name="Guldener U."/>
        </authorList>
    </citation>
    <scope>NUCLEOTIDE SEQUENCE</scope>
    <source>
        <strain evidence="2">UB2</strain>
    </source>
</reference>
<feature type="compositionally biased region" description="Basic and acidic residues" evidence="1">
    <location>
        <begin position="183"/>
        <end position="195"/>
    </location>
</feature>
<feature type="compositionally biased region" description="Polar residues" evidence="1">
    <location>
        <begin position="113"/>
        <end position="139"/>
    </location>
</feature>
<feature type="region of interest" description="Disordered" evidence="1">
    <location>
        <begin position="111"/>
        <end position="267"/>
    </location>
</feature>
<protein>
    <submittedName>
        <fullName evidence="2">Uncharacterized protein</fullName>
    </submittedName>
</protein>
<dbReference type="AlphaFoldDB" id="A0A8H8TTH8"/>
<proteinExistence type="predicted"/>
<feature type="region of interest" description="Disordered" evidence="1">
    <location>
        <begin position="1"/>
        <end position="44"/>
    </location>
</feature>
<feature type="compositionally biased region" description="Polar residues" evidence="1">
    <location>
        <begin position="12"/>
        <end position="30"/>
    </location>
</feature>
<feature type="compositionally biased region" description="Basic and acidic residues" evidence="1">
    <location>
        <begin position="1"/>
        <end position="10"/>
    </location>
</feature>
<accession>A0A8H8TTH8</accession>
<feature type="region of interest" description="Disordered" evidence="1">
    <location>
        <begin position="563"/>
        <end position="647"/>
    </location>
</feature>
<evidence type="ECO:0000313" key="3">
    <source>
        <dbReference type="Proteomes" id="UP000658997"/>
    </source>
</evidence>
<name>A0A8H8TTH8_9BASI</name>
<comment type="caution">
    <text evidence="2">The sequence shown here is derived from an EMBL/GenBank/DDBJ whole genome shotgun (WGS) entry which is preliminary data.</text>
</comment>
<dbReference type="EMBL" id="ULHB01000145">
    <property type="protein sequence ID" value="SYW83255.1"/>
    <property type="molecule type" value="Genomic_DNA"/>
</dbReference>
<feature type="compositionally biased region" description="Pro residues" evidence="1">
    <location>
        <begin position="567"/>
        <end position="577"/>
    </location>
</feature>
<evidence type="ECO:0000256" key="1">
    <source>
        <dbReference type="SAM" id="MobiDB-lite"/>
    </source>
</evidence>